<sequence>MKRPHRRGHSLTHAWIEEAAGTSRQSTGSESTKGHQEKDSSAIDRVERDFVWTKESPQEYFHSRIEVCTTRAPAMEQNGEQVTVQNQVRSGSGIESYESIMEDILRGLSRIPQQLAVGLDEHRVANKYREPIEKAITSAISETIEKINTLRTMHACEQEFWRILHGKGIESMEDFSDFIATTERDNDLIAKLCETLNTNVFQLKKKVEKMTKEGQSKNEDELMDQIMDDLMMSDQAPRGQADESEPDDWYVLRTALESAFSDFGGKKNGPRNNRSGVYE</sequence>
<evidence type="ECO:0000313" key="3">
    <source>
        <dbReference type="Proteomes" id="UP000024635"/>
    </source>
</evidence>
<accession>A0A016UUV3</accession>
<keyword evidence="3" id="KW-1185">Reference proteome</keyword>
<proteinExistence type="predicted"/>
<dbReference type="EMBL" id="JARK01001364">
    <property type="protein sequence ID" value="EYC18253.1"/>
    <property type="molecule type" value="Genomic_DNA"/>
</dbReference>
<dbReference type="Proteomes" id="UP000024635">
    <property type="component" value="Unassembled WGS sequence"/>
</dbReference>
<protein>
    <submittedName>
        <fullName evidence="2">Uncharacterized protein</fullName>
    </submittedName>
</protein>
<feature type="compositionally biased region" description="Polar residues" evidence="1">
    <location>
        <begin position="22"/>
        <end position="31"/>
    </location>
</feature>
<organism evidence="2 3">
    <name type="scientific">Ancylostoma ceylanicum</name>
    <dbReference type="NCBI Taxonomy" id="53326"/>
    <lineage>
        <taxon>Eukaryota</taxon>
        <taxon>Metazoa</taxon>
        <taxon>Ecdysozoa</taxon>
        <taxon>Nematoda</taxon>
        <taxon>Chromadorea</taxon>
        <taxon>Rhabditida</taxon>
        <taxon>Rhabditina</taxon>
        <taxon>Rhabditomorpha</taxon>
        <taxon>Strongyloidea</taxon>
        <taxon>Ancylostomatidae</taxon>
        <taxon>Ancylostomatinae</taxon>
        <taxon>Ancylostoma</taxon>
    </lineage>
</organism>
<feature type="compositionally biased region" description="Basic and acidic residues" evidence="1">
    <location>
        <begin position="32"/>
        <end position="42"/>
    </location>
</feature>
<feature type="region of interest" description="Disordered" evidence="1">
    <location>
        <begin position="1"/>
        <end position="42"/>
    </location>
</feature>
<gene>
    <name evidence="2" type="primary">Acey_s0028.g1760</name>
    <name evidence="2" type="ORF">Y032_0028g1760</name>
</gene>
<evidence type="ECO:0000256" key="1">
    <source>
        <dbReference type="SAM" id="MobiDB-lite"/>
    </source>
</evidence>
<evidence type="ECO:0000313" key="2">
    <source>
        <dbReference type="EMBL" id="EYC18253.1"/>
    </source>
</evidence>
<feature type="compositionally biased region" description="Basic residues" evidence="1">
    <location>
        <begin position="1"/>
        <end position="10"/>
    </location>
</feature>
<reference evidence="3" key="1">
    <citation type="journal article" date="2015" name="Nat. Genet.">
        <title>The genome and transcriptome of the zoonotic hookworm Ancylostoma ceylanicum identify infection-specific gene families.</title>
        <authorList>
            <person name="Schwarz E.M."/>
            <person name="Hu Y."/>
            <person name="Antoshechkin I."/>
            <person name="Miller M.M."/>
            <person name="Sternberg P.W."/>
            <person name="Aroian R.V."/>
        </authorList>
    </citation>
    <scope>NUCLEOTIDE SEQUENCE</scope>
    <source>
        <strain evidence="3">HY135</strain>
    </source>
</reference>
<name>A0A016UUV3_9BILA</name>
<comment type="caution">
    <text evidence="2">The sequence shown here is derived from an EMBL/GenBank/DDBJ whole genome shotgun (WGS) entry which is preliminary data.</text>
</comment>
<dbReference type="OrthoDB" id="9369938at2759"/>
<dbReference type="AlphaFoldDB" id="A0A016UUV3"/>